<feature type="chain" id="PRO_5013257078" description="ThuA-like domain-containing protein" evidence="1">
    <location>
        <begin position="17"/>
        <end position="334"/>
    </location>
</feature>
<comment type="caution">
    <text evidence="3">The sequence shown here is derived from an EMBL/GenBank/DDBJ whole genome shotgun (WGS) entry which is preliminary data.</text>
</comment>
<dbReference type="OrthoDB" id="251914at2"/>
<feature type="signal peptide" evidence="1">
    <location>
        <begin position="1"/>
        <end position="16"/>
    </location>
</feature>
<dbReference type="RefSeq" id="WP_088253987.1">
    <property type="nucleotide sequence ID" value="NZ_NIDE01000004.1"/>
</dbReference>
<keyword evidence="4" id="KW-1185">Reference proteome</keyword>
<dbReference type="InterPro" id="IPR029062">
    <property type="entry name" value="Class_I_gatase-like"/>
</dbReference>
<name>A0A225E3W3_9BACT</name>
<reference evidence="4" key="1">
    <citation type="submission" date="2017-06" db="EMBL/GenBank/DDBJ databases">
        <title>Genome analysis of Fimbriiglobus ruber SP5, the first member of the order Planctomycetales with confirmed chitinolytic capability.</title>
        <authorList>
            <person name="Ravin N.V."/>
            <person name="Rakitin A.L."/>
            <person name="Ivanova A.A."/>
            <person name="Beletsky A.V."/>
            <person name="Kulichevskaya I.S."/>
            <person name="Mardanov A.V."/>
            <person name="Dedysh S.N."/>
        </authorList>
    </citation>
    <scope>NUCLEOTIDE SEQUENCE [LARGE SCALE GENOMIC DNA]</scope>
    <source>
        <strain evidence="4">SP5</strain>
    </source>
</reference>
<dbReference type="Pfam" id="PF06283">
    <property type="entry name" value="ThuA"/>
    <property type="match status" value="1"/>
</dbReference>
<evidence type="ECO:0000256" key="1">
    <source>
        <dbReference type="SAM" id="SignalP"/>
    </source>
</evidence>
<dbReference type="SUPFAM" id="SSF52317">
    <property type="entry name" value="Class I glutamine amidotransferase-like"/>
    <property type="match status" value="1"/>
</dbReference>
<evidence type="ECO:0000313" key="3">
    <source>
        <dbReference type="EMBL" id="OWK43087.1"/>
    </source>
</evidence>
<sequence length="334" mass="37018">MLSRCFLLALALPAFAGISLRAADPKPAAQTGTAADLGFDPYDQSKVPLEVEPPADFKGKKIVLVAGSKSHGPGDHEFFAGTTILMNLLKQTPGVWPVMARDGWPKNEKIFDGAAAILFYMDGRGGHPVVQKDRLKLLQKYIDAGTGWLNLHYAVDYEPRHGETVVGWMGGYYDPRTSINPHWDADIRSLPKHPITNGVHPFKIRDEWYYNMHWVGDVPDVKDAKGVTPIIQALPPDNTRGTPDAKKYLGRIETMAWAYERPDGGRGFGFTGGHSHRNWGDENFRRIVVNAILWAAKVDVPEGGAKVDFDPIDLNRNLDQKGKPFSKITPPSEK</sequence>
<feature type="domain" description="ThuA-like" evidence="2">
    <location>
        <begin position="112"/>
        <end position="295"/>
    </location>
</feature>
<proteinExistence type="predicted"/>
<gene>
    <name evidence="3" type="ORF">FRUB_02686</name>
</gene>
<dbReference type="Proteomes" id="UP000214646">
    <property type="component" value="Unassembled WGS sequence"/>
</dbReference>
<protein>
    <recommendedName>
        <fullName evidence="2">ThuA-like domain-containing protein</fullName>
    </recommendedName>
</protein>
<evidence type="ECO:0000259" key="2">
    <source>
        <dbReference type="Pfam" id="PF06283"/>
    </source>
</evidence>
<accession>A0A225E3W3</accession>
<evidence type="ECO:0000313" key="4">
    <source>
        <dbReference type="Proteomes" id="UP000214646"/>
    </source>
</evidence>
<dbReference type="Gene3D" id="3.40.50.880">
    <property type="match status" value="1"/>
</dbReference>
<dbReference type="AlphaFoldDB" id="A0A225E3W3"/>
<keyword evidence="1" id="KW-0732">Signal</keyword>
<dbReference type="EMBL" id="NIDE01000004">
    <property type="protein sequence ID" value="OWK43087.1"/>
    <property type="molecule type" value="Genomic_DNA"/>
</dbReference>
<dbReference type="InterPro" id="IPR029010">
    <property type="entry name" value="ThuA-like"/>
</dbReference>
<organism evidence="3 4">
    <name type="scientific">Fimbriiglobus ruber</name>
    <dbReference type="NCBI Taxonomy" id="1908690"/>
    <lineage>
        <taxon>Bacteria</taxon>
        <taxon>Pseudomonadati</taxon>
        <taxon>Planctomycetota</taxon>
        <taxon>Planctomycetia</taxon>
        <taxon>Gemmatales</taxon>
        <taxon>Gemmataceae</taxon>
        <taxon>Fimbriiglobus</taxon>
    </lineage>
</organism>